<dbReference type="Pfam" id="PF07833">
    <property type="entry name" value="Cu_amine_oxidN1"/>
    <property type="match status" value="1"/>
</dbReference>
<reference evidence="3 4" key="1">
    <citation type="submission" date="2020-09" db="EMBL/GenBank/DDBJ databases">
        <title>Paenibacillus sp. strain PR3 16S rRNA gene Genome sequencing and assembly.</title>
        <authorList>
            <person name="Kim J."/>
        </authorList>
    </citation>
    <scope>NUCLEOTIDE SEQUENCE [LARGE SCALE GENOMIC DNA]</scope>
    <source>
        <strain evidence="3 4">PR3</strain>
    </source>
</reference>
<dbReference type="EMBL" id="JACXZA010000003">
    <property type="protein sequence ID" value="MBD3920259.1"/>
    <property type="molecule type" value="Genomic_DNA"/>
</dbReference>
<dbReference type="InterPro" id="IPR036582">
    <property type="entry name" value="Mao_N_sf"/>
</dbReference>
<dbReference type="RefSeq" id="WP_191204491.1">
    <property type="nucleotide sequence ID" value="NZ_JACXZA010000003.1"/>
</dbReference>
<feature type="chain" id="PRO_5045086108" evidence="1">
    <location>
        <begin position="26"/>
        <end position="502"/>
    </location>
</feature>
<protein>
    <submittedName>
        <fullName evidence="3">Copper amine oxidase N-terminal domain-containing protein</fullName>
    </submittedName>
</protein>
<evidence type="ECO:0000259" key="2">
    <source>
        <dbReference type="Pfam" id="PF07833"/>
    </source>
</evidence>
<comment type="caution">
    <text evidence="3">The sequence shown here is derived from an EMBL/GenBank/DDBJ whole genome shotgun (WGS) entry which is preliminary data.</text>
</comment>
<gene>
    <name evidence="3" type="ORF">H8B09_15945</name>
</gene>
<dbReference type="Proteomes" id="UP000609346">
    <property type="component" value="Unassembled WGS sequence"/>
</dbReference>
<proteinExistence type="predicted"/>
<dbReference type="Gene3D" id="3.30.457.10">
    <property type="entry name" value="Copper amine oxidase-like, N-terminal domain"/>
    <property type="match status" value="1"/>
</dbReference>
<feature type="domain" description="Copper amine oxidase-like N-terminal" evidence="2">
    <location>
        <begin position="50"/>
        <end position="144"/>
    </location>
</feature>
<evidence type="ECO:0000313" key="3">
    <source>
        <dbReference type="EMBL" id="MBD3920259.1"/>
    </source>
</evidence>
<sequence length="502" mass="54058">MKRSFIGTVILLLALLLGFEGSTQAAVKSSNGNNATTALKLVIDDRISSETAYVMNGTSYVPVAPIAAAIGGKVVNANGKTNVQWGGTIVTLTSGSKKATINGEPVPLPQVAATIKGRLYIPLKAVSGMFGINAVYHAADKRMILTTSHNEAIIYGYSVDKNGRPVQQGFITFRSLGASPISYTASVTNGYYRVDVPEGTYSATVLHKNNVPARTTDLSGYTVTVKNKDRVFLGVSQPQPDLTINVHYEDGKPVESGTLVMMTSGGEERATIDKGQADFSVEEKGQIFFNRIEIDHANNEQWDVYAFYDADPERLNAVVDVIVHRANVRLQVNQNGVLKNVDGSIMIGDSQLMGRFYDYKLVNGEAAVYLPQGSYQWTEYWTGNDSFLYVNPRKQFEVTDDKVPMTVVTDIIGSKVQGVLQSSEGSPMKGGTLYFSLSSDPSQGTVGLAMVDFSNGKYAVILPDGTYSVAYAGGSSSDKYIVTDSFVVTNGKAVISNLVVPS</sequence>
<accession>A0ABR8MWB0</accession>
<dbReference type="SUPFAM" id="SSF55383">
    <property type="entry name" value="Copper amine oxidase, domain N"/>
    <property type="match status" value="1"/>
</dbReference>
<evidence type="ECO:0000313" key="4">
    <source>
        <dbReference type="Proteomes" id="UP000609346"/>
    </source>
</evidence>
<evidence type="ECO:0000256" key="1">
    <source>
        <dbReference type="SAM" id="SignalP"/>
    </source>
</evidence>
<organism evidence="3 4">
    <name type="scientific">Paenibacillus terricola</name>
    <dbReference type="NCBI Taxonomy" id="2763503"/>
    <lineage>
        <taxon>Bacteria</taxon>
        <taxon>Bacillati</taxon>
        <taxon>Bacillota</taxon>
        <taxon>Bacilli</taxon>
        <taxon>Bacillales</taxon>
        <taxon>Paenibacillaceae</taxon>
        <taxon>Paenibacillus</taxon>
    </lineage>
</organism>
<feature type="signal peptide" evidence="1">
    <location>
        <begin position="1"/>
        <end position="25"/>
    </location>
</feature>
<keyword evidence="4" id="KW-1185">Reference proteome</keyword>
<dbReference type="InterPro" id="IPR012854">
    <property type="entry name" value="Cu_amine_oxidase-like_N"/>
</dbReference>
<keyword evidence="1" id="KW-0732">Signal</keyword>
<name>A0ABR8MWB0_9BACL</name>